<evidence type="ECO:0000313" key="1">
    <source>
        <dbReference type="EMBL" id="KRG29642.1"/>
    </source>
</evidence>
<reference evidence="1" key="1">
    <citation type="submission" date="2015-10" db="EMBL/GenBank/DDBJ databases">
        <title>Draft genome sequence of Salegentibacter mishustinae KCTC 12263.</title>
        <authorList>
            <person name="Lin W."/>
            <person name="Zheng Q."/>
        </authorList>
    </citation>
    <scope>NUCLEOTIDE SEQUENCE [LARGE SCALE GENOMIC DNA]</scope>
    <source>
        <strain evidence="1">KCTC 12263</strain>
    </source>
</reference>
<keyword evidence="2" id="KW-1185">Reference proteome</keyword>
<sequence length="62" mass="7510">MKTKNHKKSIYYQFSLLPTAEEIIERYKDHPEIKDKNLILHVPKNLNCDYTQNIRLFSTIHH</sequence>
<dbReference type="OrthoDB" id="892893at2"/>
<protein>
    <submittedName>
        <fullName evidence="1">Uncharacterized protein</fullName>
    </submittedName>
</protein>
<dbReference type="RefSeq" id="WP_103294468.1">
    <property type="nucleotide sequence ID" value="NZ_BMWR01000001.1"/>
</dbReference>
<gene>
    <name evidence="1" type="ORF">APR42_16040</name>
</gene>
<evidence type="ECO:0000313" key="2">
    <source>
        <dbReference type="Proteomes" id="UP000051643"/>
    </source>
</evidence>
<name>A0A0Q9ZIX2_9FLAO</name>
<dbReference type="Proteomes" id="UP000051643">
    <property type="component" value="Unassembled WGS sequence"/>
</dbReference>
<comment type="caution">
    <text evidence="1">The sequence shown here is derived from an EMBL/GenBank/DDBJ whole genome shotgun (WGS) entry which is preliminary data.</text>
</comment>
<organism evidence="1 2">
    <name type="scientific">Salegentibacter mishustinae</name>
    <dbReference type="NCBI Taxonomy" id="270918"/>
    <lineage>
        <taxon>Bacteria</taxon>
        <taxon>Pseudomonadati</taxon>
        <taxon>Bacteroidota</taxon>
        <taxon>Flavobacteriia</taxon>
        <taxon>Flavobacteriales</taxon>
        <taxon>Flavobacteriaceae</taxon>
        <taxon>Salegentibacter</taxon>
    </lineage>
</organism>
<accession>A0A0Q9ZIX2</accession>
<dbReference type="AlphaFoldDB" id="A0A0Q9ZIX2"/>
<dbReference type="EMBL" id="LKTP01000007">
    <property type="protein sequence ID" value="KRG29642.1"/>
    <property type="molecule type" value="Genomic_DNA"/>
</dbReference>
<proteinExistence type="predicted"/>